<dbReference type="AlphaFoldDB" id="A0A417YH12"/>
<accession>A0A417YH12</accession>
<evidence type="ECO:0000313" key="1">
    <source>
        <dbReference type="EMBL" id="RHW32039.1"/>
    </source>
</evidence>
<comment type="caution">
    <text evidence="1">The sequence shown here is derived from an EMBL/GenBank/DDBJ whole genome shotgun (WGS) entry which is preliminary data.</text>
</comment>
<name>A0A417YH12_9BACI</name>
<dbReference type="EMBL" id="QWEH01000007">
    <property type="protein sequence ID" value="RHW32039.1"/>
    <property type="molecule type" value="Genomic_DNA"/>
</dbReference>
<keyword evidence="2" id="KW-1185">Reference proteome</keyword>
<reference evidence="1 2" key="1">
    <citation type="journal article" date="2007" name="Int. J. Syst. Evol. Microbiol.">
        <title>Oceanobacillus profundus sp. nov., isolated from a deep-sea sediment core.</title>
        <authorList>
            <person name="Kim Y.G."/>
            <person name="Choi D.H."/>
            <person name="Hyun S."/>
            <person name="Cho B.C."/>
        </authorList>
    </citation>
    <scope>NUCLEOTIDE SEQUENCE [LARGE SCALE GENOMIC DNA]</scope>
    <source>
        <strain evidence="1 2">DSM 18246</strain>
    </source>
</reference>
<dbReference type="OrthoDB" id="2973949at2"/>
<gene>
    <name evidence="1" type="ORF">D1B32_12395</name>
</gene>
<organism evidence="1 2">
    <name type="scientific">Oceanobacillus profundus</name>
    <dbReference type="NCBI Taxonomy" id="372463"/>
    <lineage>
        <taxon>Bacteria</taxon>
        <taxon>Bacillati</taxon>
        <taxon>Bacillota</taxon>
        <taxon>Bacilli</taxon>
        <taxon>Bacillales</taxon>
        <taxon>Bacillaceae</taxon>
        <taxon>Oceanobacillus</taxon>
    </lineage>
</organism>
<evidence type="ECO:0000313" key="2">
    <source>
        <dbReference type="Proteomes" id="UP000285456"/>
    </source>
</evidence>
<protein>
    <submittedName>
        <fullName evidence="1">Uncharacterized protein</fullName>
    </submittedName>
</protein>
<proteinExistence type="predicted"/>
<sequence length="94" mass="11274">MLEELENKKEKIAFILQHFPDTRENDNLLCSMYWKLVENVEHVDDIARATKSEVIRRARQKIQNERGLYLPSDPDVIRRRRLTAIDMRENIHTV</sequence>
<dbReference type="Proteomes" id="UP000285456">
    <property type="component" value="Unassembled WGS sequence"/>
</dbReference>